<dbReference type="SMART" id="SM00060">
    <property type="entry name" value="FN3"/>
    <property type="match status" value="4"/>
</dbReference>
<dbReference type="SUPFAM" id="SSF49265">
    <property type="entry name" value="Fibronectin type III"/>
    <property type="match status" value="2"/>
</dbReference>
<accession>A0A1X7T1P1</accession>
<dbReference type="InterPro" id="IPR036116">
    <property type="entry name" value="FN3_sf"/>
</dbReference>
<reference evidence="3" key="1">
    <citation type="submission" date="2017-05" db="UniProtKB">
        <authorList>
            <consortium name="EnsemblMetazoa"/>
        </authorList>
    </citation>
    <scope>IDENTIFICATION</scope>
</reference>
<dbReference type="Pfam" id="PF00041">
    <property type="entry name" value="fn3"/>
    <property type="match status" value="1"/>
</dbReference>
<evidence type="ECO:0000313" key="3">
    <source>
        <dbReference type="EnsemblMetazoa" id="Aqu2.1.08256_001"/>
    </source>
</evidence>
<keyword evidence="1" id="KW-0812">Transmembrane</keyword>
<organism evidence="3">
    <name type="scientific">Amphimedon queenslandica</name>
    <name type="common">Sponge</name>
    <dbReference type="NCBI Taxonomy" id="400682"/>
    <lineage>
        <taxon>Eukaryota</taxon>
        <taxon>Metazoa</taxon>
        <taxon>Porifera</taxon>
        <taxon>Demospongiae</taxon>
        <taxon>Heteroscleromorpha</taxon>
        <taxon>Haplosclerida</taxon>
        <taxon>Niphatidae</taxon>
        <taxon>Amphimedon</taxon>
    </lineage>
</organism>
<dbReference type="OrthoDB" id="10028801at2759"/>
<evidence type="ECO:0000259" key="2">
    <source>
        <dbReference type="PROSITE" id="PS50853"/>
    </source>
</evidence>
<feature type="domain" description="Fibronectin type-III" evidence="2">
    <location>
        <begin position="748"/>
        <end position="837"/>
    </location>
</feature>
<dbReference type="InParanoid" id="A0A1X7T1P1"/>
<dbReference type="InterPro" id="IPR013783">
    <property type="entry name" value="Ig-like_fold"/>
</dbReference>
<dbReference type="InterPro" id="IPR003961">
    <property type="entry name" value="FN3_dom"/>
</dbReference>
<dbReference type="Gene3D" id="2.60.40.10">
    <property type="entry name" value="Immunoglobulins"/>
    <property type="match status" value="1"/>
</dbReference>
<dbReference type="EnsemblMetazoa" id="Aqu2.1.08256_001">
    <property type="protein sequence ID" value="Aqu2.1.08256_001"/>
    <property type="gene ID" value="Aqu2.1.08256"/>
</dbReference>
<dbReference type="PROSITE" id="PS50853">
    <property type="entry name" value="FN3"/>
    <property type="match status" value="1"/>
</dbReference>
<name>A0A1X7T1P1_AMPQE</name>
<dbReference type="CDD" id="cd00063">
    <property type="entry name" value="FN3"/>
    <property type="match status" value="1"/>
</dbReference>
<sequence length="837" mass="88179">MSGVIQSTSTATPLPTTTTGGLDNSLYIGIGAGVAVIVIAMLIILIIVGCLVWRKLWKGKQENTADTVIYDTIPMDTPTNTVPNVPVTMNAPTDTVQVPGIPVSMNTAYGTATGVVHTTQNVAYTRSTGTPGEFTNCPNPFVLSTPRFTTCPSSVCLSQPVTYECNSGSNILVWRVLDTNGVSVGGVSYTEIGNSVGDTGSIGGQFNTVLTVDGSSLVSNITFTPTLSMNNYTVQCGAASGIFANCSIVTADIPSAPIPGNIKFYSDRLNFSWSPSTSPCLSHYNVNVTSIEYTINTTDTSLSLPVPSTNDTQYSISVVAVDTGGRYMNPVGEETFVADVPEFVTDLTLSQTGLTIDVSWNEPATPMYPPVLYYTLHHNVLDSHTNITASAPGPARLTYSVPNATVGIAAVNILGVGPTVSGIISIHASTLITTVTHTTTLIRTDVAISSTRITSPTPTSTCTPSACTEQSSDTVSALAISFPITVILSVIISSVLSSIITYCCCVSRSVKSYSVTNPSTAAADYEIPMKTSSLEMKDNMAYGHVSVGQPQFTDCCCSLCLSQSVSYECSVNTTGGDSLLRWRVFNATNDQVGVVVFIQGQVPTMSPIGSDFTATLINSSGPIVSDVSFTTSISISNYTVECDAFGSGLMPATCHIMLSSIPTAPVPNDPRFTSNTLTFSWSPSNSSCLSHYNVNVTSIEYTINTTDTSLSLPVPSTNDTEYSISVVAVDTGGRYMDPVDQRTFVANVPESVTDLTLNQSGLNINVSWNEPPTPMLLPIISYTLTYHDIPDPDTNITIPAPTTTYNIPDATVGSVYTVGVAAVNVLGTGPNLSVTIC</sequence>
<evidence type="ECO:0000256" key="1">
    <source>
        <dbReference type="SAM" id="Phobius"/>
    </source>
</evidence>
<proteinExistence type="predicted"/>
<dbReference type="AlphaFoldDB" id="A0A1X7T1P1"/>
<feature type="transmembrane region" description="Helical" evidence="1">
    <location>
        <begin position="26"/>
        <end position="53"/>
    </location>
</feature>
<keyword evidence="1" id="KW-1133">Transmembrane helix</keyword>
<protein>
    <recommendedName>
        <fullName evidence="2">Fibronectin type-III domain-containing protein</fullName>
    </recommendedName>
</protein>
<keyword evidence="1" id="KW-0472">Membrane</keyword>